<name>A0ABP7C1W4_9ACTN</name>
<reference evidence="2" key="1">
    <citation type="journal article" date="2019" name="Int. J. Syst. Evol. Microbiol.">
        <title>The Global Catalogue of Microorganisms (GCM) 10K type strain sequencing project: providing services to taxonomists for standard genome sequencing and annotation.</title>
        <authorList>
            <consortium name="The Broad Institute Genomics Platform"/>
            <consortium name="The Broad Institute Genome Sequencing Center for Infectious Disease"/>
            <person name="Wu L."/>
            <person name="Ma J."/>
        </authorList>
    </citation>
    <scope>NUCLEOTIDE SEQUENCE [LARGE SCALE GENOMIC DNA]</scope>
    <source>
        <strain evidence="2">JCM 16904</strain>
    </source>
</reference>
<sequence length="112" mass="12337">MRYPVGEEIVYRSGRTHRAAEGVASSAEELRVRLEAFDRELIGDGDAFGVDDLGAVIATIYGAIHQMAFESYGDNVGELGTYAETLQAMGANQEHVDDLPVVEINRVREMFE</sequence>
<keyword evidence="2" id="KW-1185">Reference proteome</keyword>
<evidence type="ECO:0008006" key="3">
    <source>
        <dbReference type="Google" id="ProtNLM"/>
    </source>
</evidence>
<proteinExistence type="predicted"/>
<evidence type="ECO:0000313" key="2">
    <source>
        <dbReference type="Proteomes" id="UP001500902"/>
    </source>
</evidence>
<protein>
    <recommendedName>
        <fullName evidence="3">Excreted virulence factor EspC, type VII ESX diderm</fullName>
    </recommendedName>
</protein>
<dbReference type="Proteomes" id="UP001500902">
    <property type="component" value="Unassembled WGS sequence"/>
</dbReference>
<gene>
    <name evidence="1" type="ORF">GCM10022224_043970</name>
</gene>
<accession>A0ABP7C1W4</accession>
<organism evidence="1 2">
    <name type="scientific">Nonomuraea antimicrobica</name>
    <dbReference type="NCBI Taxonomy" id="561173"/>
    <lineage>
        <taxon>Bacteria</taxon>
        <taxon>Bacillati</taxon>
        <taxon>Actinomycetota</taxon>
        <taxon>Actinomycetes</taxon>
        <taxon>Streptosporangiales</taxon>
        <taxon>Streptosporangiaceae</taxon>
        <taxon>Nonomuraea</taxon>
    </lineage>
</organism>
<dbReference type="EMBL" id="BAAAZP010000082">
    <property type="protein sequence ID" value="GAA3674867.1"/>
    <property type="molecule type" value="Genomic_DNA"/>
</dbReference>
<comment type="caution">
    <text evidence="1">The sequence shown here is derived from an EMBL/GenBank/DDBJ whole genome shotgun (WGS) entry which is preliminary data.</text>
</comment>
<evidence type="ECO:0000313" key="1">
    <source>
        <dbReference type="EMBL" id="GAA3674867.1"/>
    </source>
</evidence>